<organism evidence="1 2">
    <name type="scientific">Streptomyces chattanoogensis</name>
    <dbReference type="NCBI Taxonomy" id="66876"/>
    <lineage>
        <taxon>Bacteria</taxon>
        <taxon>Bacillati</taxon>
        <taxon>Actinomycetota</taxon>
        <taxon>Actinomycetes</taxon>
        <taxon>Kitasatosporales</taxon>
        <taxon>Streptomycetaceae</taxon>
        <taxon>Streptomyces</taxon>
    </lineage>
</organism>
<proteinExistence type="predicted"/>
<dbReference type="Proteomes" id="UP000037982">
    <property type="component" value="Unassembled WGS sequence"/>
</dbReference>
<evidence type="ECO:0000313" key="2">
    <source>
        <dbReference type="Proteomes" id="UP000037982"/>
    </source>
</evidence>
<dbReference type="PATRIC" id="fig|66876.3.peg.8435"/>
<sequence>MAEYRIPGVRDLLSGGGWFDPSGPVPRLVLQGPDSLRVYELGEDAELRATFPRPSSNWREMNDWLAPDLSFVVFQGETSYTAVDRDGNRMWHHPLGGWYATPWGHVGFAMAGPYRETQTLLRLPSGAADKSLFVALDTAGNELARSILPCGGNDRCVELVWGSEGYLTGVYARGGTADGAPAKPAEYQASLVCGHIVLGERVREKRATMPAGYASALRGREPVEWSPSGTGMMTIDGRGRDVRWHRYPSCEVAAELRLSDFPPPGTGDSSVHDHHRWIYPYGGGYVDADTAMVTLHNSYNEARVFMFGEDVWEEHSHWLADPATGGLHGRIAYPMRDVDHVWLLGDGTWVTAEWDTLYRWSAGPGLSDLPATMSDT</sequence>
<evidence type="ECO:0000313" key="1">
    <source>
        <dbReference type="EMBL" id="KPC58720.1"/>
    </source>
</evidence>
<gene>
    <name evidence="1" type="ORF">ADL29_38415</name>
</gene>
<dbReference type="AlphaFoldDB" id="A0A0N0GV79"/>
<comment type="caution">
    <text evidence="1">The sequence shown here is derived from an EMBL/GenBank/DDBJ whole genome shotgun (WGS) entry which is preliminary data.</text>
</comment>
<protein>
    <submittedName>
        <fullName evidence="1">Uncharacterized protein</fullName>
    </submittedName>
</protein>
<name>A0A0N0GV79_9ACTN</name>
<reference evidence="2" key="1">
    <citation type="submission" date="2015-07" db="EMBL/GenBank/DDBJ databases">
        <authorList>
            <person name="Ju K.-S."/>
            <person name="Doroghazi J.R."/>
            <person name="Metcalf W.W."/>
        </authorList>
    </citation>
    <scope>NUCLEOTIDE SEQUENCE [LARGE SCALE GENOMIC DNA]</scope>
    <source>
        <strain evidence="2">NRRL ISP-5002</strain>
    </source>
</reference>
<accession>A0A0N0GV79</accession>
<dbReference type="EMBL" id="LGKG01000197">
    <property type="protein sequence ID" value="KPC58720.1"/>
    <property type="molecule type" value="Genomic_DNA"/>
</dbReference>
<keyword evidence="2" id="KW-1185">Reference proteome</keyword>